<feature type="region of interest" description="Disordered" evidence="1">
    <location>
        <begin position="1"/>
        <end position="56"/>
    </location>
</feature>
<keyword evidence="3" id="KW-1185">Reference proteome</keyword>
<organism evidence="2 3">
    <name type="scientific">Exophiala aquamarina CBS 119918</name>
    <dbReference type="NCBI Taxonomy" id="1182545"/>
    <lineage>
        <taxon>Eukaryota</taxon>
        <taxon>Fungi</taxon>
        <taxon>Dikarya</taxon>
        <taxon>Ascomycota</taxon>
        <taxon>Pezizomycotina</taxon>
        <taxon>Eurotiomycetes</taxon>
        <taxon>Chaetothyriomycetidae</taxon>
        <taxon>Chaetothyriales</taxon>
        <taxon>Herpotrichiellaceae</taxon>
        <taxon>Exophiala</taxon>
    </lineage>
</organism>
<dbReference type="OrthoDB" id="4158866at2759"/>
<sequence length="273" mass="28273">MAPPPGFAGKTQYNYYTKDGGPPNQGKPPGPPAPTGAPPPYSFLPQVGPHPAAQPGPFVVPPRAANPGMVCFPNGGPPPAPAPPQAPDLVWIPAAPAPPVGPALLPACSQIAPTPATVAQAAARGPEPPVTGNRIKDSLVILRESGGAGYIASKSNATFHVFNRGILSVYTPDVNRKISIPAHANESFQIQIAACSMPLQEFIEQLDCIKDAPASFPRSAIGIAQLVDHGDGCFEVGSRFMLDEDCSKSTIGQIFGNVGEAGLARPVYLTRLP</sequence>
<dbReference type="EMBL" id="AMGV01000002">
    <property type="protein sequence ID" value="KEF61093.1"/>
    <property type="molecule type" value="Genomic_DNA"/>
</dbReference>
<dbReference type="AlphaFoldDB" id="A0A072PP13"/>
<gene>
    <name evidence="2" type="ORF">A1O9_02658</name>
</gene>
<protein>
    <submittedName>
        <fullName evidence="2">Uncharacterized protein</fullName>
    </submittedName>
</protein>
<evidence type="ECO:0000256" key="1">
    <source>
        <dbReference type="SAM" id="MobiDB-lite"/>
    </source>
</evidence>
<dbReference type="GeneID" id="25277599"/>
<dbReference type="RefSeq" id="XP_013263683.1">
    <property type="nucleotide sequence ID" value="XM_013408229.1"/>
</dbReference>
<accession>A0A072PP13</accession>
<comment type="caution">
    <text evidence="2">The sequence shown here is derived from an EMBL/GenBank/DDBJ whole genome shotgun (WGS) entry which is preliminary data.</text>
</comment>
<name>A0A072PP13_9EURO</name>
<dbReference type="Proteomes" id="UP000027920">
    <property type="component" value="Unassembled WGS sequence"/>
</dbReference>
<dbReference type="HOGENOM" id="CLU_070109_0_0_1"/>
<dbReference type="VEuPathDB" id="FungiDB:A1O9_02658"/>
<feature type="compositionally biased region" description="Pro residues" evidence="1">
    <location>
        <begin position="25"/>
        <end position="42"/>
    </location>
</feature>
<proteinExistence type="predicted"/>
<reference evidence="2 3" key="1">
    <citation type="submission" date="2013-03" db="EMBL/GenBank/DDBJ databases">
        <title>The Genome Sequence of Exophiala aquamarina CBS 119918.</title>
        <authorList>
            <consortium name="The Broad Institute Genomics Platform"/>
            <person name="Cuomo C."/>
            <person name="de Hoog S."/>
            <person name="Gorbushina A."/>
            <person name="Walker B."/>
            <person name="Young S.K."/>
            <person name="Zeng Q."/>
            <person name="Gargeya S."/>
            <person name="Fitzgerald M."/>
            <person name="Haas B."/>
            <person name="Abouelleil A."/>
            <person name="Allen A.W."/>
            <person name="Alvarado L."/>
            <person name="Arachchi H.M."/>
            <person name="Berlin A.M."/>
            <person name="Chapman S.B."/>
            <person name="Gainer-Dewar J."/>
            <person name="Goldberg J."/>
            <person name="Griggs A."/>
            <person name="Gujja S."/>
            <person name="Hansen M."/>
            <person name="Howarth C."/>
            <person name="Imamovic A."/>
            <person name="Ireland A."/>
            <person name="Larimer J."/>
            <person name="McCowan C."/>
            <person name="Murphy C."/>
            <person name="Pearson M."/>
            <person name="Poon T.W."/>
            <person name="Priest M."/>
            <person name="Roberts A."/>
            <person name="Saif S."/>
            <person name="Shea T."/>
            <person name="Sisk P."/>
            <person name="Sykes S."/>
            <person name="Wortman J."/>
            <person name="Nusbaum C."/>
            <person name="Birren B."/>
        </authorList>
    </citation>
    <scope>NUCLEOTIDE SEQUENCE [LARGE SCALE GENOMIC DNA]</scope>
    <source>
        <strain evidence="2 3">CBS 119918</strain>
    </source>
</reference>
<evidence type="ECO:0000313" key="2">
    <source>
        <dbReference type="EMBL" id="KEF61093.1"/>
    </source>
</evidence>
<evidence type="ECO:0000313" key="3">
    <source>
        <dbReference type="Proteomes" id="UP000027920"/>
    </source>
</evidence>
<dbReference type="STRING" id="1182545.A0A072PP13"/>